<comment type="caution">
    <text evidence="1">The sequence shown here is derived from an EMBL/GenBank/DDBJ whole genome shotgun (WGS) entry which is preliminary data.</text>
</comment>
<organism evidence="1 2">
    <name type="scientific">Dactylosporangium darangshiense</name>
    <dbReference type="NCBI Taxonomy" id="579108"/>
    <lineage>
        <taxon>Bacteria</taxon>
        <taxon>Bacillati</taxon>
        <taxon>Actinomycetota</taxon>
        <taxon>Actinomycetes</taxon>
        <taxon>Micromonosporales</taxon>
        <taxon>Micromonosporaceae</taxon>
        <taxon>Dactylosporangium</taxon>
    </lineage>
</organism>
<sequence>MVRRLLIVSVIALTLGACRPGTDDPPAPGPLSSPTTAAVAGPVAFHVNLGAGQTLDTRPVPPGGCPGLDARVDLGRGVDVRFAAYGSACDAGDNARPGNGRHGVFRTTADIPPERRAGATTVHTALGEATVFTQPYYECTNSCHNYTEAVALITLDRPADPAYRTLTAYAEKGEASQDRLTELLRNQLTA</sequence>
<gene>
    <name evidence="1" type="ORF">GCM10022255_055240</name>
</gene>
<name>A0ABP8DES1_9ACTN</name>
<dbReference type="PROSITE" id="PS51257">
    <property type="entry name" value="PROKAR_LIPOPROTEIN"/>
    <property type="match status" value="1"/>
</dbReference>
<dbReference type="RefSeq" id="WP_345130691.1">
    <property type="nucleotide sequence ID" value="NZ_BAABAT010000016.1"/>
</dbReference>
<evidence type="ECO:0008006" key="3">
    <source>
        <dbReference type="Google" id="ProtNLM"/>
    </source>
</evidence>
<reference evidence="2" key="1">
    <citation type="journal article" date="2019" name="Int. J. Syst. Evol. Microbiol.">
        <title>The Global Catalogue of Microorganisms (GCM) 10K type strain sequencing project: providing services to taxonomists for standard genome sequencing and annotation.</title>
        <authorList>
            <consortium name="The Broad Institute Genomics Platform"/>
            <consortium name="The Broad Institute Genome Sequencing Center for Infectious Disease"/>
            <person name="Wu L."/>
            <person name="Ma J."/>
        </authorList>
    </citation>
    <scope>NUCLEOTIDE SEQUENCE [LARGE SCALE GENOMIC DNA]</scope>
    <source>
        <strain evidence="2">JCM 17441</strain>
    </source>
</reference>
<dbReference type="Proteomes" id="UP001500620">
    <property type="component" value="Unassembled WGS sequence"/>
</dbReference>
<protein>
    <recommendedName>
        <fullName evidence="3">Lipoprotein</fullName>
    </recommendedName>
</protein>
<keyword evidence="2" id="KW-1185">Reference proteome</keyword>
<evidence type="ECO:0000313" key="1">
    <source>
        <dbReference type="EMBL" id="GAA4253639.1"/>
    </source>
</evidence>
<accession>A0ABP8DES1</accession>
<evidence type="ECO:0000313" key="2">
    <source>
        <dbReference type="Proteomes" id="UP001500620"/>
    </source>
</evidence>
<dbReference type="EMBL" id="BAABAT010000016">
    <property type="protein sequence ID" value="GAA4253639.1"/>
    <property type="molecule type" value="Genomic_DNA"/>
</dbReference>
<proteinExistence type="predicted"/>